<feature type="compositionally biased region" description="Basic and acidic residues" evidence="1">
    <location>
        <begin position="62"/>
        <end position="85"/>
    </location>
</feature>
<keyword evidence="3" id="KW-1185">Reference proteome</keyword>
<evidence type="ECO:0000313" key="3">
    <source>
        <dbReference type="Proteomes" id="UP000269396"/>
    </source>
</evidence>
<feature type="region of interest" description="Disordered" evidence="1">
    <location>
        <begin position="55"/>
        <end position="85"/>
    </location>
</feature>
<evidence type="ECO:0000313" key="2">
    <source>
        <dbReference type="EMBL" id="VDP53746.1"/>
    </source>
</evidence>
<protein>
    <submittedName>
        <fullName evidence="2">Uncharacterized protein</fullName>
    </submittedName>
</protein>
<evidence type="ECO:0000256" key="1">
    <source>
        <dbReference type="SAM" id="MobiDB-lite"/>
    </source>
</evidence>
<feature type="region of interest" description="Disordered" evidence="1">
    <location>
        <begin position="1"/>
        <end position="28"/>
    </location>
</feature>
<feature type="compositionally biased region" description="Basic and acidic residues" evidence="1">
    <location>
        <begin position="1"/>
        <end position="10"/>
    </location>
</feature>
<dbReference type="Proteomes" id="UP000269396">
    <property type="component" value="Unassembled WGS sequence"/>
</dbReference>
<gene>
    <name evidence="2" type="ORF">SMTD_LOCUS10272</name>
</gene>
<sequence>METLDKIQERKNKKTTINNRRTQSEKVKAKLQYTEANKQVKKNIKADNQKYEEQLATTAEQAPRERNMKQIYDTTKKLEGRQANH</sequence>
<reference evidence="2 3" key="1">
    <citation type="submission" date="2018-11" db="EMBL/GenBank/DDBJ databases">
        <authorList>
            <consortium name="Pathogen Informatics"/>
        </authorList>
    </citation>
    <scope>NUCLEOTIDE SEQUENCE [LARGE SCALE GENOMIC DNA]</scope>
    <source>
        <strain>Denwood</strain>
        <strain evidence="3">Zambia</strain>
    </source>
</reference>
<name>A0A183P7D6_9TREM</name>
<proteinExistence type="predicted"/>
<organism evidence="2 3">
    <name type="scientific">Schistosoma mattheei</name>
    <dbReference type="NCBI Taxonomy" id="31246"/>
    <lineage>
        <taxon>Eukaryota</taxon>
        <taxon>Metazoa</taxon>
        <taxon>Spiralia</taxon>
        <taxon>Lophotrochozoa</taxon>
        <taxon>Platyhelminthes</taxon>
        <taxon>Trematoda</taxon>
        <taxon>Digenea</taxon>
        <taxon>Strigeidida</taxon>
        <taxon>Schistosomatoidea</taxon>
        <taxon>Schistosomatidae</taxon>
        <taxon>Schistosoma</taxon>
    </lineage>
</organism>
<dbReference type="EMBL" id="UZAL01030430">
    <property type="protein sequence ID" value="VDP53746.1"/>
    <property type="molecule type" value="Genomic_DNA"/>
</dbReference>
<dbReference type="AlphaFoldDB" id="A0A183P7D6"/>
<accession>A0A183P7D6</accession>